<evidence type="ECO:0000313" key="1">
    <source>
        <dbReference type="EMBL" id="MBX43536.1"/>
    </source>
</evidence>
<dbReference type="EMBL" id="GGEC01063052">
    <property type="protein sequence ID" value="MBX43536.1"/>
    <property type="molecule type" value="Transcribed_RNA"/>
</dbReference>
<accession>A0A2P2NM34</accession>
<organism evidence="1">
    <name type="scientific">Rhizophora mucronata</name>
    <name type="common">Asiatic mangrove</name>
    <dbReference type="NCBI Taxonomy" id="61149"/>
    <lineage>
        <taxon>Eukaryota</taxon>
        <taxon>Viridiplantae</taxon>
        <taxon>Streptophyta</taxon>
        <taxon>Embryophyta</taxon>
        <taxon>Tracheophyta</taxon>
        <taxon>Spermatophyta</taxon>
        <taxon>Magnoliopsida</taxon>
        <taxon>eudicotyledons</taxon>
        <taxon>Gunneridae</taxon>
        <taxon>Pentapetalae</taxon>
        <taxon>rosids</taxon>
        <taxon>fabids</taxon>
        <taxon>Malpighiales</taxon>
        <taxon>Rhizophoraceae</taxon>
        <taxon>Rhizophora</taxon>
    </lineage>
</organism>
<sequence>MQMTTMVAVAVVVAVVVVVGGEPLVVLKSQDYWL</sequence>
<protein>
    <submittedName>
        <fullName evidence="1">Uncharacterized protein</fullName>
    </submittedName>
</protein>
<dbReference type="AlphaFoldDB" id="A0A2P2NM34"/>
<reference evidence="1" key="1">
    <citation type="submission" date="2018-02" db="EMBL/GenBank/DDBJ databases">
        <title>Rhizophora mucronata_Transcriptome.</title>
        <authorList>
            <person name="Meera S.P."/>
            <person name="Sreeshan A."/>
            <person name="Augustine A."/>
        </authorList>
    </citation>
    <scope>NUCLEOTIDE SEQUENCE</scope>
    <source>
        <tissue evidence="1">Leaf</tissue>
    </source>
</reference>
<name>A0A2P2NM34_RHIMU</name>
<proteinExistence type="predicted"/>